<protein>
    <submittedName>
        <fullName evidence="2">Uncharacterized protein</fullName>
    </submittedName>
</protein>
<evidence type="ECO:0000313" key="2">
    <source>
        <dbReference type="EMBL" id="KAI1514691.1"/>
    </source>
</evidence>
<organism evidence="2 4">
    <name type="scientific">Pyrenophora tritici-repentis</name>
    <dbReference type="NCBI Taxonomy" id="45151"/>
    <lineage>
        <taxon>Eukaryota</taxon>
        <taxon>Fungi</taxon>
        <taxon>Dikarya</taxon>
        <taxon>Ascomycota</taxon>
        <taxon>Pezizomycotina</taxon>
        <taxon>Dothideomycetes</taxon>
        <taxon>Pleosporomycetidae</taxon>
        <taxon>Pleosporales</taxon>
        <taxon>Pleosporineae</taxon>
        <taxon>Pleosporaceae</taxon>
        <taxon>Pyrenophora</taxon>
    </lineage>
</organism>
<evidence type="ECO:0000313" key="1">
    <source>
        <dbReference type="EMBL" id="KAF7575567.1"/>
    </source>
</evidence>
<dbReference type="EMBL" id="NQIK02000002">
    <property type="protein sequence ID" value="KAF7575567.1"/>
    <property type="molecule type" value="Genomic_DNA"/>
</dbReference>
<accession>A0A2W1F8V0</accession>
<keyword evidence="4" id="KW-1185">Reference proteome</keyword>
<dbReference type="Proteomes" id="UP000249757">
    <property type="component" value="Unassembled WGS sequence"/>
</dbReference>
<reference evidence="4" key="4">
    <citation type="journal article" date="2022" name="Microb. Genom.">
        <title>A global pangenome for the wheat fungal pathogen Pyrenophora tritici-repentis and prediction of effector protein structural homology.</title>
        <authorList>
            <person name="Moolhuijzen P.M."/>
            <person name="See P.T."/>
            <person name="Shi G."/>
            <person name="Powell H.R."/>
            <person name="Cockram J."/>
            <person name="Jorgensen L.N."/>
            <person name="Benslimane H."/>
            <person name="Strelkov S.E."/>
            <person name="Turner J."/>
            <person name="Liu Z."/>
            <person name="Moffat C.S."/>
        </authorList>
    </citation>
    <scope>NUCLEOTIDE SEQUENCE [LARGE SCALE GENOMIC DNA]</scope>
</reference>
<dbReference type="AlphaFoldDB" id="A0A2W1F8V0"/>
<evidence type="ECO:0000313" key="4">
    <source>
        <dbReference type="Proteomes" id="UP000249757"/>
    </source>
</evidence>
<name>A0A2W1F8V0_9PLEO</name>
<reference evidence="2" key="2">
    <citation type="submission" date="2021-05" db="EMBL/GenBank/DDBJ databases">
        <authorList>
            <person name="Moolhuijzen P.M."/>
            <person name="Moffat C.S."/>
        </authorList>
    </citation>
    <scope>NUCLEOTIDE SEQUENCE</scope>
    <source>
        <strain evidence="2">86-124</strain>
    </source>
</reference>
<dbReference type="Proteomes" id="UP000245464">
    <property type="component" value="Chromosome 2"/>
</dbReference>
<evidence type="ECO:0000313" key="3">
    <source>
        <dbReference type="Proteomes" id="UP000245464"/>
    </source>
</evidence>
<reference evidence="2" key="3">
    <citation type="journal article" date="2022" name="bioRxiv">
        <title>A global pangenome for the wheat fungal pathogen Pyrenophora tritici-repentis and prediction of effector protein structural homology.</title>
        <authorList>
            <person name="Moolhuijzen P."/>
            <person name="See P.T."/>
            <person name="Shi G."/>
            <person name="Powell H.R."/>
            <person name="Cockram J."/>
            <person name="Jorgensen L.N."/>
            <person name="Benslimane H."/>
            <person name="Strelkov S.E."/>
            <person name="Turner J."/>
            <person name="Liu Z."/>
            <person name="Moffat C.S."/>
        </authorList>
    </citation>
    <scope>NUCLEOTIDE SEQUENCE</scope>
    <source>
        <strain evidence="2">86-124</strain>
    </source>
</reference>
<dbReference type="EMBL" id="NRDI02000007">
    <property type="protein sequence ID" value="KAI1514691.1"/>
    <property type="molecule type" value="Genomic_DNA"/>
</dbReference>
<proteinExistence type="predicted"/>
<comment type="caution">
    <text evidence="2">The sequence shown here is derived from an EMBL/GenBank/DDBJ whole genome shotgun (WGS) entry which is preliminary data.</text>
</comment>
<sequence>MNIWSSPSLPQFSVVGSSLDQGIQGRALNTIDNPRLKSFKNPKHTPSASLEKLNFFLE</sequence>
<reference evidence="1 3" key="1">
    <citation type="journal article" date="2018" name="BMC Genomics">
        <title>Comparative genomics of the wheat fungal pathogen Pyrenophora tritici-repentis reveals chromosomal variations and genome plasticity.</title>
        <authorList>
            <person name="Moolhuijzen P."/>
            <person name="See P.T."/>
            <person name="Hane J.K."/>
            <person name="Shi G."/>
            <person name="Liu Z."/>
            <person name="Oliver R.P."/>
            <person name="Moffat C.S."/>
        </authorList>
    </citation>
    <scope>NUCLEOTIDE SEQUENCE [LARGE SCALE GENOMIC DNA]</scope>
    <source>
        <strain evidence="1">M4</strain>
    </source>
</reference>
<gene>
    <name evidence="2" type="ORF">Ptr86124_006014</name>
    <name evidence="1" type="ORF">PtrM4_071910</name>
</gene>